<sequence>MSASFDFSGKIVWVTGAGKGIGYHTALAFQQAGAQVVGFDLRFDQADYPFATQLLDVADAGAVKSLCRRLLSEQPRLDVLVNGAGILRIGSTDELTFADWQACLAVNAGGAFNMFQQTLPVFRQQRAGAIVTIASNAAHAPRLGMSAYGASKAALRSLCQTVGLEMAPYGVRCNIVSPGSTDTDMQRSLWHTPEAEQEMINGFPDQYKLGIPLRKIAKPQEIVNNVLFLASDLASHVVLQDIVVDGGATLGA</sequence>
<dbReference type="SUPFAM" id="SSF51735">
    <property type="entry name" value="NAD(P)-binding Rossmann-fold domains"/>
    <property type="match status" value="1"/>
</dbReference>
<dbReference type="PANTHER" id="PTHR24321">
    <property type="entry name" value="DEHYDROGENASES, SHORT CHAIN"/>
    <property type="match status" value="1"/>
</dbReference>
<dbReference type="NCBIfam" id="TIGR04316">
    <property type="entry name" value="dhbA_paeA"/>
    <property type="match status" value="1"/>
</dbReference>
<dbReference type="GO" id="GO:0008667">
    <property type="term" value="F:2,3-dihydro-2,3-dihydroxybenzoate dehydrogenase activity"/>
    <property type="evidence" value="ECO:0007669"/>
    <property type="project" value="UniProtKB-UniRule"/>
</dbReference>
<protein>
    <recommendedName>
        <fullName evidence="7 8">2,3-dihydro-2,3-dihydroxybenzoate dehydrogenase</fullName>
        <ecNumber evidence="6 8">1.3.1.28</ecNumber>
    </recommendedName>
</protein>
<reference evidence="10 11" key="1">
    <citation type="journal article" date="2017" name="Antonie Van Leeuwenhoek">
        <title>Phylogenomic resolution of the bacterial genus Pantoea and its relationship with Erwinia and Tatumella.</title>
        <authorList>
            <person name="Palmer M."/>
            <person name="Steenkamp E.T."/>
            <person name="Coetzee M.P."/>
            <person name="Chan W.Y."/>
            <person name="van Zyl E."/>
            <person name="De Maayer P."/>
            <person name="Coutinho T.A."/>
            <person name="Blom J."/>
            <person name="Smits T.H."/>
            <person name="Duffy B."/>
            <person name="Venter S.N."/>
        </authorList>
    </citation>
    <scope>NUCLEOTIDE SEQUENCE [LARGE SCALE GENOMIC DNA]</scope>
    <source>
        <strain evidence="10 11">LMG 26277</strain>
    </source>
</reference>
<evidence type="ECO:0000256" key="8">
    <source>
        <dbReference type="NCBIfam" id="TIGR04316"/>
    </source>
</evidence>
<dbReference type="PRINTS" id="PR00080">
    <property type="entry name" value="SDRFAMILY"/>
</dbReference>
<dbReference type="EMBL" id="MLFS01000015">
    <property type="protein sequence ID" value="ORM73823.1"/>
    <property type="molecule type" value="Genomic_DNA"/>
</dbReference>
<evidence type="ECO:0000313" key="10">
    <source>
        <dbReference type="EMBL" id="ORM73823.1"/>
    </source>
</evidence>
<dbReference type="STRING" id="1076551.HA48_07610"/>
<comment type="pathway">
    <text evidence="1">Siderophore biosynthesis.</text>
</comment>
<dbReference type="InterPro" id="IPR002347">
    <property type="entry name" value="SDR_fam"/>
</dbReference>
<dbReference type="PROSITE" id="PS00061">
    <property type="entry name" value="ADH_SHORT"/>
    <property type="match status" value="1"/>
</dbReference>
<evidence type="ECO:0000313" key="11">
    <source>
        <dbReference type="Proteomes" id="UP000193104"/>
    </source>
</evidence>
<evidence type="ECO:0000256" key="4">
    <source>
        <dbReference type="ARBA" id="ARBA00023027"/>
    </source>
</evidence>
<dbReference type="InterPro" id="IPR057326">
    <property type="entry name" value="KR_dom"/>
</dbReference>
<dbReference type="PRINTS" id="PR01397">
    <property type="entry name" value="DHBDHDRGNASE"/>
</dbReference>
<dbReference type="AlphaFoldDB" id="A0A1X1DAS7"/>
<comment type="caution">
    <text evidence="10">The sequence shown here is derived from an EMBL/GenBank/DDBJ whole genome shotgun (WGS) entry which is preliminary data.</text>
</comment>
<feature type="domain" description="Ketoreductase" evidence="9">
    <location>
        <begin position="10"/>
        <end position="181"/>
    </location>
</feature>
<dbReference type="InterPro" id="IPR020904">
    <property type="entry name" value="Sc_DH/Rdtase_CS"/>
</dbReference>
<comment type="similarity">
    <text evidence="2">Belongs to the short-chain dehydrogenases/reductases (SDR) family.</text>
</comment>
<accession>A0A1X1DAS7</accession>
<dbReference type="Proteomes" id="UP000193104">
    <property type="component" value="Unassembled WGS sequence"/>
</dbReference>
<dbReference type="GO" id="GO:0019290">
    <property type="term" value="P:siderophore biosynthetic process"/>
    <property type="evidence" value="ECO:0007669"/>
    <property type="project" value="InterPro"/>
</dbReference>
<dbReference type="EC" id="1.3.1.28" evidence="6 8"/>
<keyword evidence="4" id="KW-0520">NAD</keyword>
<dbReference type="PANTHER" id="PTHR24321:SF13">
    <property type="entry name" value="2,3-DIHYDRO-2,3-DIHYDROXYBENZOATE DEHYDROGENASE"/>
    <property type="match status" value="1"/>
</dbReference>
<evidence type="ECO:0000256" key="2">
    <source>
        <dbReference type="ARBA" id="ARBA00006484"/>
    </source>
</evidence>
<dbReference type="InterPro" id="IPR036291">
    <property type="entry name" value="NAD(P)-bd_dom_sf"/>
</dbReference>
<evidence type="ECO:0000259" key="9">
    <source>
        <dbReference type="SMART" id="SM00822"/>
    </source>
</evidence>
<dbReference type="RefSeq" id="WP_128600499.1">
    <property type="nucleotide sequence ID" value="NZ_MLFS01000015.1"/>
</dbReference>
<dbReference type="OrthoDB" id="9803333at2"/>
<keyword evidence="11" id="KW-1185">Reference proteome</keyword>
<dbReference type="InterPro" id="IPR003560">
    <property type="entry name" value="DHB_DH"/>
</dbReference>
<comment type="catalytic activity">
    <reaction evidence="5">
        <text>(2S,3S)-2,3-dihydroxy-2,3-dihydrobenzoate + NAD(+) = 2,3-dihydroxybenzoate + NADH + H(+)</text>
        <dbReference type="Rhea" id="RHEA:23824"/>
        <dbReference type="ChEBI" id="CHEBI:15378"/>
        <dbReference type="ChEBI" id="CHEBI:36654"/>
        <dbReference type="ChEBI" id="CHEBI:57540"/>
        <dbReference type="ChEBI" id="CHEBI:57945"/>
        <dbReference type="ChEBI" id="CHEBI:58764"/>
        <dbReference type="EC" id="1.3.1.28"/>
    </reaction>
</comment>
<name>A0A1X1DAS7_9GAMM</name>
<keyword evidence="3" id="KW-0560">Oxidoreductase</keyword>
<evidence type="ECO:0000256" key="3">
    <source>
        <dbReference type="ARBA" id="ARBA00023002"/>
    </source>
</evidence>
<dbReference type="NCBIfam" id="NF006074">
    <property type="entry name" value="PRK08220.1"/>
    <property type="match status" value="1"/>
</dbReference>
<proteinExistence type="inferred from homology"/>
<gene>
    <name evidence="10" type="ORF">HA48_07610</name>
</gene>
<evidence type="ECO:0000256" key="6">
    <source>
        <dbReference type="ARBA" id="ARBA00066334"/>
    </source>
</evidence>
<dbReference type="Gene3D" id="3.40.50.720">
    <property type="entry name" value="NAD(P)-binding Rossmann-like Domain"/>
    <property type="match status" value="1"/>
</dbReference>
<evidence type="ECO:0000256" key="5">
    <source>
        <dbReference type="ARBA" id="ARBA00052874"/>
    </source>
</evidence>
<organism evidence="10 11">
    <name type="scientific">Pantoea wallisii</name>
    <dbReference type="NCBI Taxonomy" id="1076551"/>
    <lineage>
        <taxon>Bacteria</taxon>
        <taxon>Pseudomonadati</taxon>
        <taxon>Pseudomonadota</taxon>
        <taxon>Gammaproteobacteria</taxon>
        <taxon>Enterobacterales</taxon>
        <taxon>Erwiniaceae</taxon>
        <taxon>Pantoea</taxon>
    </lineage>
</organism>
<evidence type="ECO:0000256" key="1">
    <source>
        <dbReference type="ARBA" id="ARBA00004924"/>
    </source>
</evidence>
<evidence type="ECO:0000256" key="7">
    <source>
        <dbReference type="ARBA" id="ARBA00067530"/>
    </source>
</evidence>
<dbReference type="FunFam" id="3.40.50.720:FF:000160">
    <property type="entry name" value="2,3-dihydro-2,3-dihydroxybenzoate dehydrogenase"/>
    <property type="match status" value="1"/>
</dbReference>
<dbReference type="Pfam" id="PF13561">
    <property type="entry name" value="adh_short_C2"/>
    <property type="match status" value="1"/>
</dbReference>
<dbReference type="SMART" id="SM00822">
    <property type="entry name" value="PKS_KR"/>
    <property type="match status" value="1"/>
</dbReference>